<reference evidence="4" key="4">
    <citation type="journal article" date="2008" name="Nucleic Acids Res.">
        <title>The rice annotation project database (RAP-DB): 2008 update.</title>
        <authorList>
            <consortium name="The rice annotation project (RAP)"/>
        </authorList>
    </citation>
    <scope>GENOME REANNOTATION</scope>
    <source>
        <strain evidence="4">cv. Nipponbare</strain>
    </source>
</reference>
<evidence type="ECO:0000313" key="2">
    <source>
        <dbReference type="EMBL" id="BAC84886.1"/>
    </source>
</evidence>
<dbReference type="EMBL" id="AP005834">
    <property type="protein sequence ID" value="BAD31769.1"/>
    <property type="molecule type" value="Genomic_DNA"/>
</dbReference>
<reference evidence="3" key="1">
    <citation type="submission" date="2002-10" db="EMBL/GenBank/DDBJ databases">
        <title>Oryza sativa nipponbare(GA3) genomic DNA, chromosome 7, BAC clone:OSJNBa0005C24.</title>
        <authorList>
            <person name="Sasaki T."/>
            <person name="Matsumoto T."/>
            <person name="Katayose Y."/>
        </authorList>
    </citation>
    <scope>NUCLEOTIDE SEQUENCE</scope>
</reference>
<dbReference type="Proteomes" id="UP000000763">
    <property type="component" value="Chromosome 7"/>
</dbReference>
<dbReference type="EMBL" id="AP006465">
    <property type="protein sequence ID" value="BAC84886.1"/>
    <property type="molecule type" value="Genomic_DNA"/>
</dbReference>
<evidence type="ECO:0000313" key="3">
    <source>
        <dbReference type="EMBL" id="BAD31769.1"/>
    </source>
</evidence>
<organism evidence="2 4">
    <name type="scientific">Oryza sativa subsp. japonica</name>
    <name type="common">Rice</name>
    <dbReference type="NCBI Taxonomy" id="39947"/>
    <lineage>
        <taxon>Eukaryota</taxon>
        <taxon>Viridiplantae</taxon>
        <taxon>Streptophyta</taxon>
        <taxon>Embryophyta</taxon>
        <taxon>Tracheophyta</taxon>
        <taxon>Spermatophyta</taxon>
        <taxon>Magnoliopsida</taxon>
        <taxon>Liliopsida</taxon>
        <taxon>Poales</taxon>
        <taxon>Poaceae</taxon>
        <taxon>BOP clade</taxon>
        <taxon>Oryzoideae</taxon>
        <taxon>Oryzeae</taxon>
        <taxon>Oryzinae</taxon>
        <taxon>Oryza</taxon>
        <taxon>Oryza sativa</taxon>
    </lineage>
</organism>
<accession>Q6YS87</accession>
<name>Q6YS87_ORYSJ</name>
<feature type="compositionally biased region" description="Pro residues" evidence="1">
    <location>
        <begin position="58"/>
        <end position="68"/>
    </location>
</feature>
<proteinExistence type="predicted"/>
<evidence type="ECO:0000256" key="1">
    <source>
        <dbReference type="SAM" id="MobiDB-lite"/>
    </source>
</evidence>
<reference evidence="2" key="2">
    <citation type="submission" date="2003-05" db="EMBL/GenBank/DDBJ databases">
        <title>Oryza sativa nipponbare(GA3) genomic DNA, chromosome 7, BAC clone:B1059D01.</title>
        <authorList>
            <person name="Sasaki T."/>
            <person name="Matsumoto T."/>
            <person name="Katayose Y."/>
        </authorList>
    </citation>
    <scope>NUCLEOTIDE SEQUENCE</scope>
</reference>
<feature type="region of interest" description="Disordered" evidence="1">
    <location>
        <begin position="23"/>
        <end position="76"/>
    </location>
</feature>
<protein>
    <submittedName>
        <fullName evidence="2">Uncharacterized protein</fullName>
    </submittedName>
</protein>
<sequence length="112" mass="11655">MRGGPLMVTAQYGGRRGWVVEQASSGGCGGRGRRRPPTGAPPVRVKASSTAAPWKTPSTPPSVSPPPTNARAGTSADHRTIRVAAADLHARQDGIAERLYTALVVLPPPTPR</sequence>
<reference evidence="4" key="3">
    <citation type="journal article" date="2005" name="Nature">
        <title>The map-based sequence of the rice genome.</title>
        <authorList>
            <consortium name="International rice genome sequencing project (IRGSP)"/>
            <person name="Matsumoto T."/>
            <person name="Wu J."/>
            <person name="Kanamori H."/>
            <person name="Katayose Y."/>
            <person name="Fujisawa M."/>
            <person name="Namiki N."/>
            <person name="Mizuno H."/>
            <person name="Yamamoto K."/>
            <person name="Antonio B.A."/>
            <person name="Baba T."/>
            <person name="Sakata K."/>
            <person name="Nagamura Y."/>
            <person name="Aoki H."/>
            <person name="Arikawa K."/>
            <person name="Arita K."/>
            <person name="Bito T."/>
            <person name="Chiden Y."/>
            <person name="Fujitsuka N."/>
            <person name="Fukunaka R."/>
            <person name="Hamada M."/>
            <person name="Harada C."/>
            <person name="Hayashi A."/>
            <person name="Hijishita S."/>
            <person name="Honda M."/>
            <person name="Hosokawa S."/>
            <person name="Ichikawa Y."/>
            <person name="Idonuma A."/>
            <person name="Iijima M."/>
            <person name="Ikeda M."/>
            <person name="Ikeno M."/>
            <person name="Ito K."/>
            <person name="Ito S."/>
            <person name="Ito T."/>
            <person name="Ito Y."/>
            <person name="Ito Y."/>
            <person name="Iwabuchi A."/>
            <person name="Kamiya K."/>
            <person name="Karasawa W."/>
            <person name="Kurita K."/>
            <person name="Katagiri S."/>
            <person name="Kikuta A."/>
            <person name="Kobayashi H."/>
            <person name="Kobayashi N."/>
            <person name="Machita K."/>
            <person name="Maehara T."/>
            <person name="Masukawa M."/>
            <person name="Mizubayashi T."/>
            <person name="Mukai Y."/>
            <person name="Nagasaki H."/>
            <person name="Nagata Y."/>
            <person name="Naito S."/>
            <person name="Nakashima M."/>
            <person name="Nakama Y."/>
            <person name="Nakamichi Y."/>
            <person name="Nakamura M."/>
            <person name="Meguro A."/>
            <person name="Negishi M."/>
            <person name="Ohta I."/>
            <person name="Ohta T."/>
            <person name="Okamoto M."/>
            <person name="Ono N."/>
            <person name="Saji S."/>
            <person name="Sakaguchi M."/>
            <person name="Sakai K."/>
            <person name="Shibata M."/>
            <person name="Shimokawa T."/>
            <person name="Song J."/>
            <person name="Takazaki Y."/>
            <person name="Terasawa K."/>
            <person name="Tsugane M."/>
            <person name="Tsuji K."/>
            <person name="Ueda S."/>
            <person name="Waki K."/>
            <person name="Yamagata H."/>
            <person name="Yamamoto M."/>
            <person name="Yamamoto S."/>
            <person name="Yamane H."/>
            <person name="Yoshiki S."/>
            <person name="Yoshihara R."/>
            <person name="Yukawa K."/>
            <person name="Zhong H."/>
            <person name="Yano M."/>
            <person name="Yuan Q."/>
            <person name="Ouyang S."/>
            <person name="Liu J."/>
            <person name="Jones K.M."/>
            <person name="Gansberger K."/>
            <person name="Moffat K."/>
            <person name="Hill J."/>
            <person name="Bera J."/>
            <person name="Fadrosh D."/>
            <person name="Jin S."/>
            <person name="Johri S."/>
            <person name="Kim M."/>
            <person name="Overton L."/>
            <person name="Reardon M."/>
            <person name="Tsitrin T."/>
            <person name="Vuong H."/>
            <person name="Weaver B."/>
            <person name="Ciecko A."/>
            <person name="Tallon L."/>
            <person name="Jackson J."/>
            <person name="Pai G."/>
            <person name="Aken S.V."/>
            <person name="Utterback T."/>
            <person name="Reidmuller S."/>
            <person name="Feldblyum T."/>
            <person name="Hsiao J."/>
            <person name="Zismann V."/>
            <person name="Iobst S."/>
            <person name="de Vazeille A.R."/>
            <person name="Buell C.R."/>
            <person name="Ying K."/>
            <person name="Li Y."/>
            <person name="Lu T."/>
            <person name="Huang Y."/>
            <person name="Zhao Q."/>
            <person name="Feng Q."/>
            <person name="Zhang L."/>
            <person name="Zhu J."/>
            <person name="Weng Q."/>
            <person name="Mu J."/>
            <person name="Lu Y."/>
            <person name="Fan D."/>
            <person name="Liu Y."/>
            <person name="Guan J."/>
            <person name="Zhang Y."/>
            <person name="Yu S."/>
            <person name="Liu X."/>
            <person name="Zhang Y."/>
            <person name="Hong G."/>
            <person name="Han B."/>
            <person name="Choisne N."/>
            <person name="Demange N."/>
            <person name="Orjeda G."/>
            <person name="Samain S."/>
            <person name="Cattolico L."/>
            <person name="Pelletier E."/>
            <person name="Couloux A."/>
            <person name="Segurens B."/>
            <person name="Wincker P."/>
            <person name="D'Hont A."/>
            <person name="Scarpelli C."/>
            <person name="Weissenbach J."/>
            <person name="Salanoubat M."/>
            <person name="Quetier F."/>
            <person name="Yu Y."/>
            <person name="Kim H.R."/>
            <person name="Rambo T."/>
            <person name="Currie J."/>
            <person name="Collura K."/>
            <person name="Luo M."/>
            <person name="Yang T."/>
            <person name="Ammiraju J.S.S."/>
            <person name="Engler F."/>
            <person name="Soderlund C."/>
            <person name="Wing R.A."/>
            <person name="Palmer L.E."/>
            <person name="de la Bastide M."/>
            <person name="Spiegel L."/>
            <person name="Nascimento L."/>
            <person name="Zutavern T."/>
            <person name="O'Shaughnessy A."/>
            <person name="Dike S."/>
            <person name="Dedhia N."/>
            <person name="Preston R."/>
            <person name="Balija V."/>
            <person name="McCombie W.R."/>
            <person name="Chow T."/>
            <person name="Chen H."/>
            <person name="Chung M."/>
            <person name="Chen C."/>
            <person name="Shaw J."/>
            <person name="Wu H."/>
            <person name="Hsiao K."/>
            <person name="Chao Y."/>
            <person name="Chu M."/>
            <person name="Cheng C."/>
            <person name="Hour A."/>
            <person name="Lee P."/>
            <person name="Lin S."/>
            <person name="Lin Y."/>
            <person name="Liou J."/>
            <person name="Liu S."/>
            <person name="Hsing Y."/>
            <person name="Raghuvanshi S."/>
            <person name="Mohanty A."/>
            <person name="Bharti A.K."/>
            <person name="Gaur A."/>
            <person name="Gupta V."/>
            <person name="Kumar D."/>
            <person name="Ravi V."/>
            <person name="Vij S."/>
            <person name="Kapur A."/>
            <person name="Khurana P."/>
            <person name="Khurana P."/>
            <person name="Khurana J.P."/>
            <person name="Tyagi A.K."/>
            <person name="Gaikwad K."/>
            <person name="Singh A."/>
            <person name="Dalal V."/>
            <person name="Srivastava S."/>
            <person name="Dixit A."/>
            <person name="Pal A.K."/>
            <person name="Ghazi I.A."/>
            <person name="Yadav M."/>
            <person name="Pandit A."/>
            <person name="Bhargava A."/>
            <person name="Sureshbabu K."/>
            <person name="Batra K."/>
            <person name="Sharma T.R."/>
            <person name="Mohapatra T."/>
            <person name="Singh N.K."/>
            <person name="Messing J."/>
            <person name="Nelson A.B."/>
            <person name="Fuks G."/>
            <person name="Kavchok S."/>
            <person name="Keizer G."/>
            <person name="Linton E."/>
            <person name="Llaca V."/>
            <person name="Song R."/>
            <person name="Tanyolac B."/>
            <person name="Young S."/>
            <person name="Ho-Il K."/>
            <person name="Hahn J.H."/>
            <person name="Sangsakoo G."/>
            <person name="Vanavichit A."/>
            <person name="de Mattos Luiz.A.T."/>
            <person name="Zimmer P.D."/>
            <person name="Malone G."/>
            <person name="Dellagostin O."/>
            <person name="de Oliveira A.C."/>
            <person name="Bevan M."/>
            <person name="Bancroft I."/>
            <person name="Minx P."/>
            <person name="Cordum H."/>
            <person name="Wilson R."/>
            <person name="Cheng Z."/>
            <person name="Jin W."/>
            <person name="Jiang J."/>
            <person name="Leong S.A."/>
            <person name="Iwama H."/>
            <person name="Gojobori T."/>
            <person name="Itoh T."/>
            <person name="Niimura Y."/>
            <person name="Fujii Y."/>
            <person name="Habara T."/>
            <person name="Sakai H."/>
            <person name="Sato Y."/>
            <person name="Wilson G."/>
            <person name="Kumar K."/>
            <person name="McCouch S."/>
            <person name="Juretic N."/>
            <person name="Hoen D."/>
            <person name="Wright S."/>
            <person name="Bruskiewich R."/>
            <person name="Bureau T."/>
            <person name="Miyao A."/>
            <person name="Hirochika H."/>
            <person name="Nishikawa T."/>
            <person name="Kadowaki K."/>
            <person name="Sugiura M."/>
            <person name="Burr B."/>
            <person name="Sasaki T."/>
        </authorList>
    </citation>
    <scope>NUCLEOTIDE SEQUENCE [LARGE SCALE GENOMIC DNA]</scope>
    <source>
        <strain evidence="4">cv. Nipponbare</strain>
    </source>
</reference>
<dbReference type="AlphaFoldDB" id="Q6YS87"/>
<gene>
    <name evidence="2" type="ORF">B1059D01.37</name>
    <name evidence="3" type="ORF">OSJNBa0005C24.5</name>
</gene>
<evidence type="ECO:0000313" key="4">
    <source>
        <dbReference type="Proteomes" id="UP000000763"/>
    </source>
</evidence>